<dbReference type="Proteomes" id="UP000078200">
    <property type="component" value="Unassembled WGS sequence"/>
</dbReference>
<dbReference type="VEuPathDB" id="VectorBase:GAUT027466"/>
<accession>A0A1A9V6F0</accession>
<keyword evidence="1" id="KW-1133">Transmembrane helix</keyword>
<keyword evidence="1" id="KW-0812">Transmembrane</keyword>
<name>A0A1A9V6F0_GLOAU</name>
<sequence>MVVNSVASSLAGPKPKRPYSLRPTICTVPSSFSSIPKAHILPVSDSLRKVQYEVAQMAFISLAPLLFIITCLGFNSSTLPRLPSPEALLRDTRPNWPCSPQPTLLVKWESNEAYEAIGHIQEAFSKY</sequence>
<evidence type="ECO:0000256" key="1">
    <source>
        <dbReference type="SAM" id="Phobius"/>
    </source>
</evidence>
<proteinExistence type="predicted"/>
<feature type="transmembrane region" description="Helical" evidence="1">
    <location>
        <begin position="54"/>
        <end position="74"/>
    </location>
</feature>
<reference evidence="2" key="1">
    <citation type="submission" date="2020-05" db="UniProtKB">
        <authorList>
            <consortium name="EnsemblMetazoa"/>
        </authorList>
    </citation>
    <scope>IDENTIFICATION</scope>
    <source>
        <strain evidence="2">TTRI</strain>
    </source>
</reference>
<keyword evidence="3" id="KW-1185">Reference proteome</keyword>
<protein>
    <submittedName>
        <fullName evidence="2">Uncharacterized protein</fullName>
    </submittedName>
</protein>
<dbReference type="EnsemblMetazoa" id="GAUT027466-RA">
    <property type="protein sequence ID" value="GAUT027466-PA"/>
    <property type="gene ID" value="GAUT027466"/>
</dbReference>
<organism evidence="2 3">
    <name type="scientific">Glossina austeni</name>
    <name type="common">Savannah tsetse fly</name>
    <dbReference type="NCBI Taxonomy" id="7395"/>
    <lineage>
        <taxon>Eukaryota</taxon>
        <taxon>Metazoa</taxon>
        <taxon>Ecdysozoa</taxon>
        <taxon>Arthropoda</taxon>
        <taxon>Hexapoda</taxon>
        <taxon>Insecta</taxon>
        <taxon>Pterygota</taxon>
        <taxon>Neoptera</taxon>
        <taxon>Endopterygota</taxon>
        <taxon>Diptera</taxon>
        <taxon>Brachycera</taxon>
        <taxon>Muscomorpha</taxon>
        <taxon>Hippoboscoidea</taxon>
        <taxon>Glossinidae</taxon>
        <taxon>Glossina</taxon>
    </lineage>
</organism>
<keyword evidence="1" id="KW-0472">Membrane</keyword>
<dbReference type="AlphaFoldDB" id="A0A1A9V6F0"/>
<evidence type="ECO:0000313" key="2">
    <source>
        <dbReference type="EnsemblMetazoa" id="GAUT027466-PA"/>
    </source>
</evidence>
<evidence type="ECO:0000313" key="3">
    <source>
        <dbReference type="Proteomes" id="UP000078200"/>
    </source>
</evidence>